<keyword evidence="4" id="KW-1185">Reference proteome</keyword>
<sequence>MELIGYVTYVAIRQDAQDPDFANMLRAVGSVQQQQTIPDPARNVALNSKSSNDLRTLSRRSMFDSRQASETETTNAGGNRTMADTSTILQILSLRDEKGWSPERIEKEFKLAPGFLKRLGTKVAKP</sequence>
<evidence type="ECO:0000313" key="3">
    <source>
        <dbReference type="EMBL" id="RPB11049.1"/>
    </source>
</evidence>
<feature type="compositionally biased region" description="Polar residues" evidence="1">
    <location>
        <begin position="70"/>
        <end position="82"/>
    </location>
</feature>
<dbReference type="Pfam" id="PF22943">
    <property type="entry name" value="HTH_68"/>
    <property type="match status" value="1"/>
</dbReference>
<name>A0A3N4KNS2_9PEZI</name>
<dbReference type="InParanoid" id="A0A3N4KNS2"/>
<protein>
    <recommendedName>
        <fullName evidence="2">Helix-turn-helix domain-containing protein</fullName>
    </recommendedName>
</protein>
<evidence type="ECO:0000259" key="2">
    <source>
        <dbReference type="Pfam" id="PF22943"/>
    </source>
</evidence>
<feature type="compositionally biased region" description="Polar residues" evidence="1">
    <location>
        <begin position="45"/>
        <end position="55"/>
    </location>
</feature>
<dbReference type="STRING" id="1392247.A0A3N4KNS2"/>
<gene>
    <name evidence="3" type="ORF">P167DRAFT_537070</name>
</gene>
<feature type="region of interest" description="Disordered" evidence="1">
    <location>
        <begin position="43"/>
        <end position="82"/>
    </location>
</feature>
<dbReference type="AlphaFoldDB" id="A0A3N4KNS2"/>
<reference evidence="3 4" key="1">
    <citation type="journal article" date="2018" name="Nat. Ecol. Evol.">
        <title>Pezizomycetes genomes reveal the molecular basis of ectomycorrhizal truffle lifestyle.</title>
        <authorList>
            <person name="Murat C."/>
            <person name="Payen T."/>
            <person name="Noel B."/>
            <person name="Kuo A."/>
            <person name="Morin E."/>
            <person name="Chen J."/>
            <person name="Kohler A."/>
            <person name="Krizsan K."/>
            <person name="Balestrini R."/>
            <person name="Da Silva C."/>
            <person name="Montanini B."/>
            <person name="Hainaut M."/>
            <person name="Levati E."/>
            <person name="Barry K.W."/>
            <person name="Belfiori B."/>
            <person name="Cichocki N."/>
            <person name="Clum A."/>
            <person name="Dockter R.B."/>
            <person name="Fauchery L."/>
            <person name="Guy J."/>
            <person name="Iotti M."/>
            <person name="Le Tacon F."/>
            <person name="Lindquist E.A."/>
            <person name="Lipzen A."/>
            <person name="Malagnac F."/>
            <person name="Mello A."/>
            <person name="Molinier V."/>
            <person name="Miyauchi S."/>
            <person name="Poulain J."/>
            <person name="Riccioni C."/>
            <person name="Rubini A."/>
            <person name="Sitrit Y."/>
            <person name="Splivallo R."/>
            <person name="Traeger S."/>
            <person name="Wang M."/>
            <person name="Zifcakova L."/>
            <person name="Wipf D."/>
            <person name="Zambonelli A."/>
            <person name="Paolocci F."/>
            <person name="Nowrousian M."/>
            <person name="Ottonello S."/>
            <person name="Baldrian P."/>
            <person name="Spatafora J.W."/>
            <person name="Henrissat B."/>
            <person name="Nagy L.G."/>
            <person name="Aury J.M."/>
            <person name="Wincker P."/>
            <person name="Grigoriev I.V."/>
            <person name="Bonfante P."/>
            <person name="Martin F.M."/>
        </authorList>
    </citation>
    <scope>NUCLEOTIDE SEQUENCE [LARGE SCALE GENOMIC DNA]</scope>
    <source>
        <strain evidence="3 4">CCBAS932</strain>
    </source>
</reference>
<evidence type="ECO:0000256" key="1">
    <source>
        <dbReference type="SAM" id="MobiDB-lite"/>
    </source>
</evidence>
<accession>A0A3N4KNS2</accession>
<organism evidence="3 4">
    <name type="scientific">Morchella conica CCBAS932</name>
    <dbReference type="NCBI Taxonomy" id="1392247"/>
    <lineage>
        <taxon>Eukaryota</taxon>
        <taxon>Fungi</taxon>
        <taxon>Dikarya</taxon>
        <taxon>Ascomycota</taxon>
        <taxon>Pezizomycotina</taxon>
        <taxon>Pezizomycetes</taxon>
        <taxon>Pezizales</taxon>
        <taxon>Morchellaceae</taxon>
        <taxon>Morchella</taxon>
    </lineage>
</organism>
<evidence type="ECO:0000313" key="4">
    <source>
        <dbReference type="Proteomes" id="UP000277580"/>
    </source>
</evidence>
<dbReference type="EMBL" id="ML119138">
    <property type="protein sequence ID" value="RPB11049.1"/>
    <property type="molecule type" value="Genomic_DNA"/>
</dbReference>
<dbReference type="OrthoDB" id="4085451at2759"/>
<proteinExistence type="predicted"/>
<dbReference type="Proteomes" id="UP000277580">
    <property type="component" value="Unassembled WGS sequence"/>
</dbReference>
<feature type="domain" description="Helix-turn-helix" evidence="2">
    <location>
        <begin position="83"/>
        <end position="122"/>
    </location>
</feature>
<dbReference type="InterPro" id="IPR054448">
    <property type="entry name" value="HTH_put_ascomycetes"/>
</dbReference>